<dbReference type="GO" id="GO:0030288">
    <property type="term" value="C:outer membrane-bounded periplasmic space"/>
    <property type="evidence" value="ECO:0007669"/>
    <property type="project" value="TreeGrafter"/>
</dbReference>
<organism evidence="5 6">
    <name type="scientific">Entomospira nematocerorum</name>
    <dbReference type="NCBI Taxonomy" id="2719987"/>
    <lineage>
        <taxon>Bacteria</taxon>
        <taxon>Pseudomonadati</taxon>
        <taxon>Spirochaetota</taxon>
        <taxon>Spirochaetia</taxon>
        <taxon>Spirochaetales</taxon>
        <taxon>Spirochaetaceae</taxon>
        <taxon>Entomospira</taxon>
    </lineage>
</organism>
<evidence type="ECO:0000256" key="1">
    <source>
        <dbReference type="ARBA" id="ARBA00001561"/>
    </source>
</evidence>
<dbReference type="Pfam" id="PF01520">
    <property type="entry name" value="Amidase_3"/>
    <property type="match status" value="1"/>
</dbReference>
<comment type="caution">
    <text evidence="5">The sequence shown here is derived from an EMBL/GenBank/DDBJ whole genome shotgun (WGS) entry which is preliminary data.</text>
</comment>
<dbReference type="GO" id="GO:0008745">
    <property type="term" value="F:N-acetylmuramoyl-L-alanine amidase activity"/>
    <property type="evidence" value="ECO:0007669"/>
    <property type="project" value="UniProtKB-EC"/>
</dbReference>
<accession>A0A968KSI6</accession>
<comment type="catalytic activity">
    <reaction evidence="1">
        <text>Hydrolyzes the link between N-acetylmuramoyl residues and L-amino acid residues in certain cell-wall glycopeptides.</text>
        <dbReference type="EC" id="3.5.1.28"/>
    </reaction>
</comment>
<dbReference type="Proteomes" id="UP000752013">
    <property type="component" value="Unassembled WGS sequence"/>
</dbReference>
<evidence type="ECO:0000256" key="3">
    <source>
        <dbReference type="ARBA" id="ARBA00022801"/>
    </source>
</evidence>
<evidence type="ECO:0000313" key="5">
    <source>
        <dbReference type="EMBL" id="NIZ46486.1"/>
    </source>
</evidence>
<protein>
    <recommendedName>
        <fullName evidence="2">N-acetylmuramoyl-L-alanine amidase</fullName>
        <ecNumber evidence="2">3.5.1.28</ecNumber>
    </recommendedName>
</protein>
<dbReference type="EMBL" id="JAATLK010000001">
    <property type="protein sequence ID" value="NIZ46486.1"/>
    <property type="molecule type" value="Genomic_DNA"/>
</dbReference>
<evidence type="ECO:0000259" key="4">
    <source>
        <dbReference type="SMART" id="SM00646"/>
    </source>
</evidence>
<feature type="domain" description="MurNAc-LAA" evidence="4">
    <location>
        <begin position="192"/>
        <end position="337"/>
    </location>
</feature>
<keyword evidence="6" id="KW-1185">Reference proteome</keyword>
<keyword evidence="3" id="KW-0378">Hydrolase</keyword>
<dbReference type="InterPro" id="IPR050695">
    <property type="entry name" value="N-acetylmuramoyl_amidase_3"/>
</dbReference>
<dbReference type="Gene3D" id="3.40.630.40">
    <property type="entry name" value="Zn-dependent exopeptidases"/>
    <property type="match status" value="1"/>
</dbReference>
<dbReference type="InterPro" id="IPR002508">
    <property type="entry name" value="MurNAc-LAA_cat"/>
</dbReference>
<reference evidence="5" key="1">
    <citation type="submission" date="2020-03" db="EMBL/GenBank/DDBJ databases">
        <title>Spirochaetal bacteria isolated from arthropods constitute a novel genus Entomospira genus novum within the order Spirochaetales.</title>
        <authorList>
            <person name="Grana-Miraglia L."/>
            <person name="Sikutova S."/>
            <person name="Fingerle V."/>
            <person name="Sing A."/>
            <person name="Castillo-Ramirez S."/>
            <person name="Margos G."/>
            <person name="Rudolf I."/>
        </authorList>
    </citation>
    <scope>NUCLEOTIDE SEQUENCE</scope>
    <source>
        <strain evidence="5">BR208</strain>
    </source>
</reference>
<dbReference type="AlphaFoldDB" id="A0A968KSI6"/>
<sequence length="345" mass="39129">MQFGTMIHLAHLCRRCQHLIVVSIFFLSGTVLYAKTINSILTDTHAEFSWHSWLQHGRLQKGAHSIYFSTRQPYLIFSNGRVVPAVIHYTDGILSFGEKSSQQILFFLEHGMIPLDESLSSSRRIKVVVIDAGHGGRDSGAIGQHSSLVVKEKDITLAVSLQLHRLLVDYFKKTEVILTRHDDSYPTLSERVAIVNDFPLDEGEFAIFISIHANAALAKSARGFEVWHLPSSLRRNIYQDDQKGEVVQQIINEFLNQEYIAGGRRLAEFIQGALARNVGHLTVDRGLREEAWFVVKGAHTVAILVELGFVSHEGEARRLSQREYQEQLANALFEGIRDYIQYFEQ</sequence>
<dbReference type="SUPFAM" id="SSF53187">
    <property type="entry name" value="Zn-dependent exopeptidases"/>
    <property type="match status" value="1"/>
</dbReference>
<dbReference type="PANTHER" id="PTHR30404">
    <property type="entry name" value="N-ACETYLMURAMOYL-L-ALANINE AMIDASE"/>
    <property type="match status" value="1"/>
</dbReference>
<dbReference type="CDD" id="cd02696">
    <property type="entry name" value="MurNAc-LAA"/>
    <property type="match status" value="1"/>
</dbReference>
<proteinExistence type="predicted"/>
<dbReference type="GO" id="GO:0009253">
    <property type="term" value="P:peptidoglycan catabolic process"/>
    <property type="evidence" value="ECO:0007669"/>
    <property type="project" value="InterPro"/>
</dbReference>
<evidence type="ECO:0000313" key="6">
    <source>
        <dbReference type="Proteomes" id="UP000752013"/>
    </source>
</evidence>
<dbReference type="SMART" id="SM00646">
    <property type="entry name" value="Ami_3"/>
    <property type="match status" value="1"/>
</dbReference>
<dbReference type="RefSeq" id="WP_167702947.1">
    <property type="nucleotide sequence ID" value="NZ_CP118168.1"/>
</dbReference>
<name>A0A968KSI6_9SPIO</name>
<gene>
    <name evidence="5" type="ORF">HCT46_00890</name>
</gene>
<dbReference type="PANTHER" id="PTHR30404:SF0">
    <property type="entry name" value="N-ACETYLMURAMOYL-L-ALANINE AMIDASE AMIC"/>
    <property type="match status" value="1"/>
</dbReference>
<dbReference type="EC" id="3.5.1.28" evidence="2"/>
<evidence type="ECO:0000256" key="2">
    <source>
        <dbReference type="ARBA" id="ARBA00011901"/>
    </source>
</evidence>